<dbReference type="GO" id="GO:0044732">
    <property type="term" value="C:mitotic spindle pole body"/>
    <property type="evidence" value="ECO:0007669"/>
    <property type="project" value="TreeGrafter"/>
</dbReference>
<dbReference type="Proteomes" id="UP000235672">
    <property type="component" value="Unassembled WGS sequence"/>
</dbReference>
<accession>A0A2J6PUD6</accession>
<feature type="region of interest" description="Disordered" evidence="1">
    <location>
        <begin position="400"/>
        <end position="670"/>
    </location>
</feature>
<feature type="compositionally biased region" description="Low complexity" evidence="1">
    <location>
        <begin position="419"/>
        <end position="434"/>
    </location>
</feature>
<feature type="compositionally biased region" description="Polar residues" evidence="1">
    <location>
        <begin position="719"/>
        <end position="728"/>
    </location>
</feature>
<evidence type="ECO:0008006" key="4">
    <source>
        <dbReference type="Google" id="ProtNLM"/>
    </source>
</evidence>
<dbReference type="InterPro" id="IPR034586">
    <property type="entry name" value="Bfa1/Byr4"/>
</dbReference>
<dbReference type="OrthoDB" id="19159at2759"/>
<dbReference type="PANTHER" id="PTHR35140">
    <property type="entry name" value="MITOTIC CHECK POINT PROTEIN BFA1"/>
    <property type="match status" value="1"/>
</dbReference>
<dbReference type="GO" id="GO:1990334">
    <property type="term" value="C:Bfa1-Bub2 complex"/>
    <property type="evidence" value="ECO:0007669"/>
    <property type="project" value="InterPro"/>
</dbReference>
<dbReference type="GO" id="GO:0005096">
    <property type="term" value="F:GTPase activator activity"/>
    <property type="evidence" value="ECO:0007669"/>
    <property type="project" value="InterPro"/>
</dbReference>
<protein>
    <recommendedName>
        <fullName evidence="4">Cytokinesis inhibitor byr4</fullName>
    </recommendedName>
</protein>
<dbReference type="PANTHER" id="PTHR35140:SF1">
    <property type="entry name" value="MITOTIC CHECK POINT PROTEIN BFA1"/>
    <property type="match status" value="1"/>
</dbReference>
<evidence type="ECO:0000313" key="3">
    <source>
        <dbReference type="Proteomes" id="UP000235672"/>
    </source>
</evidence>
<feature type="compositionally biased region" description="Basic and acidic residues" evidence="1">
    <location>
        <begin position="549"/>
        <end position="561"/>
    </location>
</feature>
<reference evidence="2 3" key="1">
    <citation type="submission" date="2016-05" db="EMBL/GenBank/DDBJ databases">
        <title>A degradative enzymes factory behind the ericoid mycorrhizal symbiosis.</title>
        <authorList>
            <consortium name="DOE Joint Genome Institute"/>
            <person name="Martino E."/>
            <person name="Morin E."/>
            <person name="Grelet G."/>
            <person name="Kuo A."/>
            <person name="Kohler A."/>
            <person name="Daghino S."/>
            <person name="Barry K."/>
            <person name="Choi C."/>
            <person name="Cichocki N."/>
            <person name="Clum A."/>
            <person name="Copeland A."/>
            <person name="Hainaut M."/>
            <person name="Haridas S."/>
            <person name="Labutti K."/>
            <person name="Lindquist E."/>
            <person name="Lipzen A."/>
            <person name="Khouja H.-R."/>
            <person name="Murat C."/>
            <person name="Ohm R."/>
            <person name="Olson A."/>
            <person name="Spatafora J."/>
            <person name="Veneault-Fourrey C."/>
            <person name="Henrissat B."/>
            <person name="Grigoriev I."/>
            <person name="Martin F."/>
            <person name="Perotto S."/>
        </authorList>
    </citation>
    <scope>NUCLEOTIDE SEQUENCE [LARGE SCALE GENOMIC DNA]</scope>
    <source>
        <strain evidence="2 3">UAMH 7357</strain>
    </source>
</reference>
<feature type="region of interest" description="Disordered" evidence="1">
    <location>
        <begin position="135"/>
        <end position="331"/>
    </location>
</feature>
<dbReference type="AlphaFoldDB" id="A0A2J6PUD6"/>
<feature type="region of interest" description="Disordered" evidence="1">
    <location>
        <begin position="796"/>
        <end position="820"/>
    </location>
</feature>
<feature type="region of interest" description="Disordered" evidence="1">
    <location>
        <begin position="718"/>
        <end position="741"/>
    </location>
</feature>
<feature type="region of interest" description="Disordered" evidence="1">
    <location>
        <begin position="933"/>
        <end position="965"/>
    </location>
</feature>
<feature type="compositionally biased region" description="Basic residues" evidence="1">
    <location>
        <begin position="606"/>
        <end position="616"/>
    </location>
</feature>
<feature type="compositionally biased region" description="Basic and acidic residues" evidence="1">
    <location>
        <begin position="46"/>
        <end position="79"/>
    </location>
</feature>
<feature type="compositionally biased region" description="Basic and acidic residues" evidence="1">
    <location>
        <begin position="933"/>
        <end position="964"/>
    </location>
</feature>
<gene>
    <name evidence="2" type="ORF">NA56DRAFT_751965</name>
</gene>
<feature type="region of interest" description="Disordered" evidence="1">
    <location>
        <begin position="43"/>
        <end position="79"/>
    </location>
</feature>
<keyword evidence="3" id="KW-1185">Reference proteome</keyword>
<name>A0A2J6PUD6_9HELO</name>
<feature type="compositionally biased region" description="Gly residues" evidence="1">
    <location>
        <begin position="286"/>
        <end position="296"/>
    </location>
</feature>
<dbReference type="GO" id="GO:0031578">
    <property type="term" value="P:mitotic spindle orientation checkpoint signaling"/>
    <property type="evidence" value="ECO:0007669"/>
    <property type="project" value="TreeGrafter"/>
</dbReference>
<dbReference type="STRING" id="1745343.A0A2J6PUD6"/>
<evidence type="ECO:0000313" key="2">
    <source>
        <dbReference type="EMBL" id="PMD17633.1"/>
    </source>
</evidence>
<evidence type="ECO:0000256" key="1">
    <source>
        <dbReference type="SAM" id="MobiDB-lite"/>
    </source>
</evidence>
<organism evidence="2 3">
    <name type="scientific">Hyaloscypha hepaticicola</name>
    <dbReference type="NCBI Taxonomy" id="2082293"/>
    <lineage>
        <taxon>Eukaryota</taxon>
        <taxon>Fungi</taxon>
        <taxon>Dikarya</taxon>
        <taxon>Ascomycota</taxon>
        <taxon>Pezizomycotina</taxon>
        <taxon>Leotiomycetes</taxon>
        <taxon>Helotiales</taxon>
        <taxon>Hyaloscyphaceae</taxon>
        <taxon>Hyaloscypha</taxon>
    </lineage>
</organism>
<proteinExistence type="predicted"/>
<sequence>MDQLTLKPRKAVVEEPIESWDDDDLEIGGDDFTFRSASLATTSASHHRDSVSSRLSIRSDFDSNHGDEEKQVHIPGDDEKSTFDAIETATRAGIPIPANVPPSALMGGTIKRLGGRKIKKIIQDDWDDGDLQLPGDGGLKIKRQDGSNFPDMLRQVSGPGSSQASPVKTPVKPLQPAPRFNISPRPELKAKPASSNLILDRFRDQEDEDDFFGDGGATIKVSKSRQAPKLLPLITPPTPQKGDKSPDDDNFEQDFQLPANGEPLRLSARTDIPRTPVSIQDDLDGWGEGGSLGTRHGGTKRGDGRSNRSSSASALSPSVSSSLTIESEDEGLEGLIIPTGPIHFDDILKKRQQDRSPDHQSGKKQAEKRTEAKDDFLSGLEIGDGDVFDSNKLTLNRNVKVKTSRQTSPARPKTAVSLTFTNKSTPATTSTTGSRLPRPLGGHERAPSALEPVSESGGPIVNRNRRSQSRLGGHSAQSSITSIPTPATPISAHSLPPSTPRRRDLASKPSITGLRNEPTTTNAQLLKLKRSMPTIRSYPQSPAKPMISRYERPPSRTDGNRPHSVSRPKTPVERDRSGAESSMSHARKNPLPFLPAGGSQSTSHHVTIKTSRHFRRHDSESSSTSTDLRPTSRAVSRSTMRSPSPKRNPRGAEALAREAASKRQMTKPVRRRHFGDGCELDAFDDLPTSRDSEQKFIKEPIGRGPPRISGLRTKIHQDSLPSRTSTPAPLTPYSPARPRDELPRFARDTNASRMAREHVLAQRAPSSQGAAPLAALTNQWKAKVSATTGLSTINAQPVKQKRSKGPPQKPHLIKPLGNLNNPKSVKGMYYNPYTYRWEGNENDLTPFDAPASSPSTASVPSHIFREKENTTPRPALIQNVNSSQNVQVVGGMVFDPQRMCWLKLPPPSQQHKSEAGDTMDGFDAFDDEEDVFKDVPDLEDTPAKEDDEVGGRKSDGASGLKDDWLVGEEFDVGPEFVRRQREEEERWRRKCEKWVGASLDRGGDEWRWSIREVVNH</sequence>
<feature type="region of interest" description="Disordered" evidence="1">
    <location>
        <begin position="346"/>
        <end position="374"/>
    </location>
</feature>
<dbReference type="EMBL" id="KZ613498">
    <property type="protein sequence ID" value="PMD17633.1"/>
    <property type="molecule type" value="Genomic_DNA"/>
</dbReference>
<feature type="compositionally biased region" description="Polar residues" evidence="1">
    <location>
        <begin position="475"/>
        <end position="485"/>
    </location>
</feature>
<feature type="compositionally biased region" description="Polar residues" evidence="1">
    <location>
        <begin position="621"/>
        <end position="642"/>
    </location>
</feature>
<feature type="compositionally biased region" description="Low complexity" evidence="1">
    <location>
        <begin position="307"/>
        <end position="323"/>
    </location>
</feature>